<evidence type="ECO:0000313" key="3">
    <source>
        <dbReference type="EMBL" id="APO77060.1"/>
    </source>
</evidence>
<dbReference type="EMBL" id="CP017242">
    <property type="protein sequence ID" value="APO77060.1"/>
    <property type="molecule type" value="Genomic_DNA"/>
</dbReference>
<dbReference type="PANTHER" id="PTHR21240:SF28">
    <property type="entry name" value="ISO-OROTATE DECARBOXYLASE (EUROFUNG)"/>
    <property type="match status" value="1"/>
</dbReference>
<dbReference type="GO" id="GO:0016787">
    <property type="term" value="F:hydrolase activity"/>
    <property type="evidence" value="ECO:0007669"/>
    <property type="project" value="UniProtKB-KW"/>
</dbReference>
<dbReference type="GO" id="GO:0016831">
    <property type="term" value="F:carboxy-lyase activity"/>
    <property type="evidence" value="ECO:0007669"/>
    <property type="project" value="InterPro"/>
</dbReference>
<dbReference type="Proteomes" id="UP000185109">
    <property type="component" value="Plasmid pRsp8C3a"/>
</dbReference>
<proteinExistence type="predicted"/>
<dbReference type="InterPro" id="IPR032466">
    <property type="entry name" value="Metal_Hydrolase"/>
</dbReference>
<name>A0A1L5PAC5_RHIET</name>
<reference evidence="3 4" key="1">
    <citation type="submission" date="2016-09" db="EMBL/GenBank/DDBJ databases">
        <title>The complete genome sequences of Rhizobium gallicum, symbiovars gallicum and phaseoli, symbionts associated to common bean (Phaseolus vulgaris).</title>
        <authorList>
            <person name="Bustos P."/>
            <person name="Santamaria R.I."/>
            <person name="Perez-Carrascal O.M."/>
            <person name="Juarez S."/>
            <person name="Lozano L."/>
            <person name="Martinez-Flores I."/>
            <person name="Martinez-Romero E."/>
            <person name="Cevallos M."/>
            <person name="Romero D."/>
            <person name="Davila G."/>
            <person name="Gonzalez V."/>
        </authorList>
    </citation>
    <scope>NUCLEOTIDE SEQUENCE [LARGE SCALE GENOMIC DNA]</scope>
    <source>
        <strain evidence="3 4">8C-3</strain>
        <plasmid evidence="4">Plasmid prsp8c3a</plasmid>
    </source>
</reference>
<dbReference type="Pfam" id="PF04909">
    <property type="entry name" value="Amidohydro_2"/>
    <property type="match status" value="1"/>
</dbReference>
<geneLocation type="plasmid" evidence="4">
    <name>prsp8c3a</name>
</geneLocation>
<dbReference type="GO" id="GO:0019748">
    <property type="term" value="P:secondary metabolic process"/>
    <property type="evidence" value="ECO:0007669"/>
    <property type="project" value="TreeGrafter"/>
</dbReference>
<dbReference type="Gene3D" id="3.20.20.140">
    <property type="entry name" value="Metal-dependent hydrolases"/>
    <property type="match status" value="1"/>
</dbReference>
<feature type="domain" description="Amidohydrolase-related" evidence="2">
    <location>
        <begin position="9"/>
        <end position="337"/>
    </location>
</feature>
<evidence type="ECO:0000256" key="1">
    <source>
        <dbReference type="ARBA" id="ARBA00023239"/>
    </source>
</evidence>
<dbReference type="AlphaFoldDB" id="A0A1L5PAC5"/>
<keyword evidence="3" id="KW-0378">Hydrolase</keyword>
<keyword evidence="3" id="KW-0614">Plasmid</keyword>
<dbReference type="PANTHER" id="PTHR21240">
    <property type="entry name" value="2-AMINO-3-CARBOXYLMUCONATE-6-SEMIALDEHYDE DECARBOXYLASE"/>
    <property type="match status" value="1"/>
</dbReference>
<dbReference type="GO" id="GO:0005737">
    <property type="term" value="C:cytoplasm"/>
    <property type="evidence" value="ECO:0007669"/>
    <property type="project" value="TreeGrafter"/>
</dbReference>
<organism evidence="3 4">
    <name type="scientific">Rhizobium etli 8C-3</name>
    <dbReference type="NCBI Taxonomy" id="538025"/>
    <lineage>
        <taxon>Bacteria</taxon>
        <taxon>Pseudomonadati</taxon>
        <taxon>Pseudomonadota</taxon>
        <taxon>Alphaproteobacteria</taxon>
        <taxon>Hyphomicrobiales</taxon>
        <taxon>Rhizobiaceae</taxon>
        <taxon>Rhizobium/Agrobacterium group</taxon>
        <taxon>Rhizobium</taxon>
    </lineage>
</organism>
<keyword evidence="1" id="KW-0456">Lyase</keyword>
<protein>
    <submittedName>
        <fullName evidence="3">Amidohydrolase 2 family protein</fullName>
    </submittedName>
</protein>
<sequence length="340" mass="38611">MAKKYPVVIDMHSHIRVPEVVEFMKDYPITATGPGTDDWYVENSRSNSSANMIQLEEKRKVVSTQPAVRIDQMDDRGVDIQIISVNFPNTCLWMEPEIGLTAARLANSGIAEFCAHKPDRLFGMAAVPLQDPDLAAAELERCVKELGFRGAWINSHVRARDIGEAQFRPFWKKAEELDVPVFVHPLNAVDFDRMKKYFLFNAIGNTHEETLAMASLIYEGIMDDFPKLKAGICHGGGYLPYYPGRVDYCWETNRGGARDAAKEKPSSYFKRFYYDSNTFDLEALGVLIRNAGVSQVMYGSDWPAIPENYFQHIEALPELSDEDRQRIVWKNAAELFKIPV</sequence>
<accession>A0A1L5PAC5</accession>
<dbReference type="SUPFAM" id="SSF51556">
    <property type="entry name" value="Metallo-dependent hydrolases"/>
    <property type="match status" value="1"/>
</dbReference>
<evidence type="ECO:0000259" key="2">
    <source>
        <dbReference type="Pfam" id="PF04909"/>
    </source>
</evidence>
<dbReference type="InterPro" id="IPR006680">
    <property type="entry name" value="Amidohydro-rel"/>
</dbReference>
<dbReference type="InterPro" id="IPR032465">
    <property type="entry name" value="ACMSD"/>
</dbReference>
<dbReference type="RefSeq" id="WP_074063511.1">
    <property type="nucleotide sequence ID" value="NZ_CP017242.1"/>
</dbReference>
<evidence type="ECO:0000313" key="4">
    <source>
        <dbReference type="Proteomes" id="UP000185109"/>
    </source>
</evidence>
<gene>
    <name evidence="3" type="ORF">AM571_PA00174</name>
</gene>